<keyword evidence="6" id="KW-0592">Phosphate transport</keyword>
<dbReference type="Pfam" id="PF00528">
    <property type="entry name" value="BPD_transp_1"/>
    <property type="match status" value="1"/>
</dbReference>
<evidence type="ECO:0000313" key="12">
    <source>
        <dbReference type="EMBL" id="MDX8415063.1"/>
    </source>
</evidence>
<dbReference type="PROSITE" id="PS50928">
    <property type="entry name" value="ABC_TM1"/>
    <property type="match status" value="1"/>
</dbReference>
<comment type="similarity">
    <text evidence="2 10">Belongs to the binding-protein-dependent transport system permease family. CysTW subfamily.</text>
</comment>
<dbReference type="InterPro" id="IPR000515">
    <property type="entry name" value="MetI-like"/>
</dbReference>
<evidence type="ECO:0000256" key="5">
    <source>
        <dbReference type="ARBA" id="ARBA00022475"/>
    </source>
</evidence>
<evidence type="ECO:0000256" key="6">
    <source>
        <dbReference type="ARBA" id="ARBA00022592"/>
    </source>
</evidence>
<name>A0ABU4WH24_9BACT</name>
<feature type="domain" description="ABC transmembrane type-1" evidence="11">
    <location>
        <begin position="72"/>
        <end position="277"/>
    </location>
</feature>
<dbReference type="NCBIfam" id="TIGR00974">
    <property type="entry name" value="3a0107s02c"/>
    <property type="match status" value="1"/>
</dbReference>
<reference evidence="12 13" key="1">
    <citation type="submission" date="2022-03" db="EMBL/GenBank/DDBJ databases">
        <title>Novel taxa within the pig intestine.</title>
        <authorList>
            <person name="Wylensek D."/>
            <person name="Bishof K."/>
            <person name="Afrizal A."/>
            <person name="Clavel T."/>
        </authorList>
    </citation>
    <scope>NUCLEOTIDE SEQUENCE [LARGE SCALE GENOMIC DNA]</scope>
    <source>
        <strain evidence="12 13">CLA-KB-P66</strain>
    </source>
</reference>
<comment type="caution">
    <text evidence="10">Lacks conserved residue(s) required for the propagation of feature annotation.</text>
</comment>
<feature type="transmembrane region" description="Helical" evidence="10">
    <location>
        <begin position="109"/>
        <end position="133"/>
    </location>
</feature>
<feature type="transmembrane region" description="Helical" evidence="10">
    <location>
        <begin position="139"/>
        <end position="157"/>
    </location>
</feature>
<evidence type="ECO:0000256" key="9">
    <source>
        <dbReference type="ARBA" id="ARBA00023136"/>
    </source>
</evidence>
<comment type="caution">
    <text evidence="12">The sequence shown here is derived from an EMBL/GenBank/DDBJ whole genome shotgun (WGS) entry which is preliminary data.</text>
</comment>
<evidence type="ECO:0000256" key="2">
    <source>
        <dbReference type="ARBA" id="ARBA00007069"/>
    </source>
</evidence>
<keyword evidence="8 10" id="KW-1133">Transmembrane helix</keyword>
<keyword evidence="9 10" id="KW-0472">Membrane</keyword>
<protein>
    <recommendedName>
        <fullName evidence="3 10">Phosphate transport system permease protein PstA</fullName>
    </recommendedName>
</protein>
<evidence type="ECO:0000256" key="7">
    <source>
        <dbReference type="ARBA" id="ARBA00022692"/>
    </source>
</evidence>
<evidence type="ECO:0000313" key="13">
    <source>
        <dbReference type="Proteomes" id="UP001275932"/>
    </source>
</evidence>
<keyword evidence="7 10" id="KW-0812">Transmembrane</keyword>
<keyword evidence="4" id="KW-0813">Transport</keyword>
<evidence type="ECO:0000256" key="1">
    <source>
        <dbReference type="ARBA" id="ARBA00004651"/>
    </source>
</evidence>
<evidence type="ECO:0000256" key="4">
    <source>
        <dbReference type="ARBA" id="ARBA00022448"/>
    </source>
</evidence>
<dbReference type="EMBL" id="JALBUT010000002">
    <property type="protein sequence ID" value="MDX8415063.1"/>
    <property type="molecule type" value="Genomic_DNA"/>
</dbReference>
<keyword evidence="5 10" id="KW-1003">Cell membrane</keyword>
<feature type="transmembrane region" description="Helical" evidence="10">
    <location>
        <begin position="71"/>
        <end position="97"/>
    </location>
</feature>
<evidence type="ECO:0000256" key="8">
    <source>
        <dbReference type="ARBA" id="ARBA00022989"/>
    </source>
</evidence>
<dbReference type="RefSeq" id="WP_370396508.1">
    <property type="nucleotide sequence ID" value="NZ_JALBUT010000002.1"/>
</dbReference>
<evidence type="ECO:0000256" key="3">
    <source>
        <dbReference type="ARBA" id="ARBA00016864"/>
    </source>
</evidence>
<organism evidence="12 13">
    <name type="scientific">Intestinicryptomonas porci</name>
    <dbReference type="NCBI Taxonomy" id="2926320"/>
    <lineage>
        <taxon>Bacteria</taxon>
        <taxon>Pseudomonadati</taxon>
        <taxon>Verrucomicrobiota</taxon>
        <taxon>Opitutia</taxon>
        <taxon>Opitutales</taxon>
        <taxon>Intestinicryptomonaceae</taxon>
        <taxon>Intestinicryptomonas</taxon>
    </lineage>
</organism>
<dbReference type="Gene3D" id="1.10.3720.10">
    <property type="entry name" value="MetI-like"/>
    <property type="match status" value="1"/>
</dbReference>
<feature type="transmembrane region" description="Helical" evidence="10">
    <location>
        <begin position="259"/>
        <end position="281"/>
    </location>
</feature>
<sequence>MQDLKYKSLFFRKLKNGLFSIFSFFAIAASLFLIGWILFEIVKNGAGAISWDFLTNPSKPYGIPDAGISNAIIGTILITLAAAAISIAPAMLAGIYLSEFGKNKKHADIIRFGANVMMGVPSILVGLFVYMTVVVPSGNFSGLAGGIALAIIMFPIIMRTTEDMMAMVPNHLREASLALGMTKARSTLCIVCRSAKNGLITGILLAIARVGGETAPLLFTALFCDGAIQNFFTKPTANMPVLIAEYATNSPFEEMHKSAWGASLIIILAILAINISTRILLREKKNGH</sequence>
<dbReference type="InterPro" id="IPR035906">
    <property type="entry name" value="MetI-like_sf"/>
</dbReference>
<dbReference type="InterPro" id="IPR051408">
    <property type="entry name" value="Phosphate_transprt_permease"/>
</dbReference>
<dbReference type="Proteomes" id="UP001275932">
    <property type="component" value="Unassembled WGS sequence"/>
</dbReference>
<dbReference type="PANTHER" id="PTHR42922:SF1">
    <property type="entry name" value="PHOSPHATE TRANSPORT SYSTEM PERMEASE PROTEIN PSTA"/>
    <property type="match status" value="1"/>
</dbReference>
<dbReference type="PANTHER" id="PTHR42922">
    <property type="entry name" value="PHOSPHATE TRANSPORT SYSTEM PERMEASE PROTEIN PSTA"/>
    <property type="match status" value="1"/>
</dbReference>
<evidence type="ECO:0000256" key="10">
    <source>
        <dbReference type="RuleBase" id="RU363043"/>
    </source>
</evidence>
<dbReference type="SUPFAM" id="SSF161098">
    <property type="entry name" value="MetI-like"/>
    <property type="match status" value="1"/>
</dbReference>
<proteinExistence type="inferred from homology"/>
<accession>A0ABU4WH24</accession>
<gene>
    <name evidence="12" type="primary">pstA</name>
    <name evidence="12" type="ORF">MOX91_02565</name>
</gene>
<keyword evidence="13" id="KW-1185">Reference proteome</keyword>
<feature type="transmembrane region" description="Helical" evidence="10">
    <location>
        <begin position="21"/>
        <end position="39"/>
    </location>
</feature>
<comment type="subcellular location">
    <subcellularLocation>
        <location evidence="1 10">Cell membrane</location>
        <topology evidence="1 10">Multi-pass membrane protein</topology>
    </subcellularLocation>
</comment>
<dbReference type="CDD" id="cd06261">
    <property type="entry name" value="TM_PBP2"/>
    <property type="match status" value="1"/>
</dbReference>
<dbReference type="InterPro" id="IPR005672">
    <property type="entry name" value="Phosphate_PstA"/>
</dbReference>
<evidence type="ECO:0000259" key="11">
    <source>
        <dbReference type="PROSITE" id="PS50928"/>
    </source>
</evidence>